<evidence type="ECO:0000256" key="1">
    <source>
        <dbReference type="ARBA" id="ARBA00004651"/>
    </source>
</evidence>
<evidence type="ECO:0000259" key="6">
    <source>
        <dbReference type="PROSITE" id="PS50928"/>
    </source>
</evidence>
<proteinExistence type="inferred from homology"/>
<dbReference type="PROSITE" id="PS50928">
    <property type="entry name" value="ABC_TM1"/>
    <property type="match status" value="1"/>
</dbReference>
<organism evidence="7 8">
    <name type="scientific">Cupriavidus malaysiensis</name>
    <dbReference type="NCBI Taxonomy" id="367825"/>
    <lineage>
        <taxon>Bacteria</taxon>
        <taxon>Pseudomonadati</taxon>
        <taxon>Pseudomonadota</taxon>
        <taxon>Betaproteobacteria</taxon>
        <taxon>Burkholderiales</taxon>
        <taxon>Burkholderiaceae</taxon>
        <taxon>Cupriavidus</taxon>
    </lineage>
</organism>
<keyword evidence="8" id="KW-1185">Reference proteome</keyword>
<evidence type="ECO:0000313" key="7">
    <source>
        <dbReference type="EMBL" id="AOZ11034.1"/>
    </source>
</evidence>
<feature type="transmembrane region" description="Helical" evidence="5">
    <location>
        <begin position="52"/>
        <end position="76"/>
    </location>
</feature>
<gene>
    <name evidence="7" type="ORF">BKK80_33395</name>
</gene>
<comment type="subcellular location">
    <subcellularLocation>
        <location evidence="1 5">Cell membrane</location>
        <topology evidence="1 5">Multi-pass membrane protein</topology>
    </subcellularLocation>
</comment>
<feature type="domain" description="ABC transmembrane type-1" evidence="6">
    <location>
        <begin position="1"/>
        <end position="206"/>
    </location>
</feature>
<evidence type="ECO:0000256" key="2">
    <source>
        <dbReference type="ARBA" id="ARBA00022692"/>
    </source>
</evidence>
<protein>
    <submittedName>
        <fullName evidence="7">Amino acid ABC transporter permease</fullName>
    </submittedName>
</protein>
<dbReference type="PANTHER" id="PTHR30614:SF47">
    <property type="entry name" value="ABC TRANSPORTER PERMEASE"/>
    <property type="match status" value="1"/>
</dbReference>
<keyword evidence="4 5" id="KW-0472">Membrane</keyword>
<dbReference type="CDD" id="cd06261">
    <property type="entry name" value="TM_PBP2"/>
    <property type="match status" value="1"/>
</dbReference>
<evidence type="ECO:0000256" key="5">
    <source>
        <dbReference type="RuleBase" id="RU363032"/>
    </source>
</evidence>
<dbReference type="PANTHER" id="PTHR30614">
    <property type="entry name" value="MEMBRANE COMPONENT OF AMINO ACID ABC TRANSPORTER"/>
    <property type="match status" value="1"/>
</dbReference>
<dbReference type="Gene3D" id="1.10.3720.10">
    <property type="entry name" value="MetI-like"/>
    <property type="match status" value="1"/>
</dbReference>
<evidence type="ECO:0000256" key="3">
    <source>
        <dbReference type="ARBA" id="ARBA00022989"/>
    </source>
</evidence>
<feature type="transmembrane region" description="Helical" evidence="5">
    <location>
        <begin position="190"/>
        <end position="213"/>
    </location>
</feature>
<dbReference type="EMBL" id="CP017755">
    <property type="protein sequence ID" value="AOZ11034.1"/>
    <property type="molecule type" value="Genomic_DNA"/>
</dbReference>
<keyword evidence="3 5" id="KW-1133">Transmembrane helix</keyword>
<sequence>MTVALSAAVFLLGCALAAGWLALRRAGWRPLRAGAGAAVGLLRRTPLLVQLFFWYFGAAQLLGEAAIAALTAWPGVTVAGLHLPAPSLECLASLAGIGLYASAFYAQELEAGLAAVPRGQAQAALALGFTPSSAFWRVVLPQALRIAARPMLGQFCQTIKNTSLAMAIGFAELSYAARQVETDSLLTFQAFGLATLLYVALILLLQAGVPPLLRRVGWSLSRHG</sequence>
<evidence type="ECO:0000256" key="4">
    <source>
        <dbReference type="ARBA" id="ARBA00023136"/>
    </source>
</evidence>
<keyword evidence="5" id="KW-0813">Transport</keyword>
<comment type="similarity">
    <text evidence="5">Belongs to the binding-protein-dependent transport system permease family.</text>
</comment>
<accession>A0ABN4TWW0</accession>
<name>A0ABN4TWW0_9BURK</name>
<feature type="transmembrane region" description="Helical" evidence="5">
    <location>
        <begin position="88"/>
        <end position="107"/>
    </location>
</feature>
<keyword evidence="2 5" id="KW-0812">Transmembrane</keyword>
<evidence type="ECO:0000313" key="8">
    <source>
        <dbReference type="Proteomes" id="UP000177515"/>
    </source>
</evidence>
<dbReference type="InterPro" id="IPR043429">
    <property type="entry name" value="ArtM/GltK/GlnP/TcyL/YhdX-like"/>
</dbReference>
<dbReference type="InterPro" id="IPR035906">
    <property type="entry name" value="MetI-like_sf"/>
</dbReference>
<dbReference type="SUPFAM" id="SSF161098">
    <property type="entry name" value="MetI-like"/>
    <property type="match status" value="1"/>
</dbReference>
<dbReference type="InterPro" id="IPR000515">
    <property type="entry name" value="MetI-like"/>
</dbReference>
<dbReference type="Pfam" id="PF00528">
    <property type="entry name" value="BPD_transp_1"/>
    <property type="match status" value="1"/>
</dbReference>
<dbReference type="Proteomes" id="UP000177515">
    <property type="component" value="Chromosome 2"/>
</dbReference>
<reference evidence="7 8" key="1">
    <citation type="submission" date="2016-10" db="EMBL/GenBank/DDBJ databases">
        <title>Complete genome sequences of three Cupriavidus strains isolated from various Malaysian environments.</title>
        <authorList>
            <person name="Abdullah A.A.-A."/>
            <person name="Shafie N.A.H."/>
            <person name="Lau N.S."/>
        </authorList>
    </citation>
    <scope>NUCLEOTIDE SEQUENCE [LARGE SCALE GENOMIC DNA]</scope>
    <source>
        <strain evidence="7 8">USMAA1020</strain>
    </source>
</reference>